<dbReference type="AlphaFoldDB" id="A0A077ZZW7"/>
<evidence type="ECO:0000313" key="1">
    <source>
        <dbReference type="EMBL" id="CDW74748.1"/>
    </source>
</evidence>
<proteinExistence type="predicted"/>
<sequence length="86" mass="9874">MLSTQKKMKPTNQMKQNQSLACFVKREPKSQYICVRNRVQCSNAQHAKLTSKLRDFIVFSSKSRSKLDLELTKQQQCFGGLFGSNT</sequence>
<gene>
    <name evidence="1" type="primary">Contig17761.g18883</name>
    <name evidence="1" type="ORF">STYLEM_3731</name>
</gene>
<dbReference type="InParanoid" id="A0A077ZZW7"/>
<keyword evidence="2" id="KW-1185">Reference proteome</keyword>
<accession>A0A077ZZW7</accession>
<evidence type="ECO:0000313" key="2">
    <source>
        <dbReference type="Proteomes" id="UP000039865"/>
    </source>
</evidence>
<reference evidence="1 2" key="1">
    <citation type="submission" date="2014-06" db="EMBL/GenBank/DDBJ databases">
        <authorList>
            <person name="Swart Estienne"/>
        </authorList>
    </citation>
    <scope>NUCLEOTIDE SEQUENCE [LARGE SCALE GENOMIC DNA]</scope>
    <source>
        <strain evidence="1 2">130c</strain>
    </source>
</reference>
<organism evidence="1 2">
    <name type="scientific">Stylonychia lemnae</name>
    <name type="common">Ciliate</name>
    <dbReference type="NCBI Taxonomy" id="5949"/>
    <lineage>
        <taxon>Eukaryota</taxon>
        <taxon>Sar</taxon>
        <taxon>Alveolata</taxon>
        <taxon>Ciliophora</taxon>
        <taxon>Intramacronucleata</taxon>
        <taxon>Spirotrichea</taxon>
        <taxon>Stichotrichia</taxon>
        <taxon>Sporadotrichida</taxon>
        <taxon>Oxytrichidae</taxon>
        <taxon>Stylonychinae</taxon>
        <taxon>Stylonychia</taxon>
    </lineage>
</organism>
<dbReference type="EMBL" id="CCKQ01003620">
    <property type="protein sequence ID" value="CDW74748.1"/>
    <property type="molecule type" value="Genomic_DNA"/>
</dbReference>
<name>A0A077ZZW7_STYLE</name>
<protein>
    <submittedName>
        <fullName evidence="1">Uncharacterized protein</fullName>
    </submittedName>
</protein>
<dbReference type="Proteomes" id="UP000039865">
    <property type="component" value="Unassembled WGS sequence"/>
</dbReference>